<evidence type="ECO:0000256" key="2">
    <source>
        <dbReference type="ARBA" id="ARBA00022801"/>
    </source>
</evidence>
<proteinExistence type="inferred from homology"/>
<dbReference type="Proteomes" id="UP000244081">
    <property type="component" value="Unassembled WGS sequence"/>
</dbReference>
<dbReference type="PANTHER" id="PTHR48081">
    <property type="entry name" value="AB HYDROLASE SUPERFAMILY PROTEIN C4A8.06C"/>
    <property type="match status" value="1"/>
</dbReference>
<dbReference type="InterPro" id="IPR029058">
    <property type="entry name" value="AB_hydrolase_fold"/>
</dbReference>
<evidence type="ECO:0000313" key="5">
    <source>
        <dbReference type="Proteomes" id="UP000244081"/>
    </source>
</evidence>
<feature type="domain" description="Alpha/beta hydrolase fold-3" evidence="3">
    <location>
        <begin position="91"/>
        <end position="293"/>
    </location>
</feature>
<sequence length="319" mass="34507">MHLDPALFRDDAISDETRRFNTEKTAELTALPDSWSVPPAEIRKLRDKGLGAFPLPPRCPRATTITIDGPHGAIEIRQILPETGTPRGVYLHIHGGGWTFGAADYQDDRLEEITRTTGAAALSLDYRLAPEHPYPQGPDDCEAAALWLVRQSPFRDLPLVIGGESAGAHLSVVTLIRLRDKHELTPFAGAALTAGCYDLALTPSARNWGTEKLILTTRDITLFARSFLGEDCDATSADISPIRADLAGLPPALFSVGTRDALLDDSLFMAARWMAAGNGAEISVHPGGCHVFQAFPLEISRKSNAEIDAFINAAFDRAS</sequence>
<dbReference type="InterPro" id="IPR013094">
    <property type="entry name" value="AB_hydrolase_3"/>
</dbReference>
<dbReference type="AlphaFoldDB" id="A0A2T5VEB8"/>
<evidence type="ECO:0000313" key="4">
    <source>
        <dbReference type="EMBL" id="PTW62100.1"/>
    </source>
</evidence>
<evidence type="ECO:0000259" key="3">
    <source>
        <dbReference type="Pfam" id="PF07859"/>
    </source>
</evidence>
<comment type="caution">
    <text evidence="4">The sequence shown here is derived from an EMBL/GenBank/DDBJ whole genome shotgun (WGS) entry which is preliminary data.</text>
</comment>
<keyword evidence="5" id="KW-1185">Reference proteome</keyword>
<dbReference type="OrthoDB" id="9806180at2"/>
<dbReference type="Gene3D" id="3.40.50.1820">
    <property type="entry name" value="alpha/beta hydrolase"/>
    <property type="match status" value="1"/>
</dbReference>
<gene>
    <name evidence="4" type="ORF">C8N35_101135</name>
</gene>
<dbReference type="Pfam" id="PF07859">
    <property type="entry name" value="Abhydrolase_3"/>
    <property type="match status" value="1"/>
</dbReference>
<dbReference type="SUPFAM" id="SSF53474">
    <property type="entry name" value="alpha/beta-Hydrolases"/>
    <property type="match status" value="1"/>
</dbReference>
<evidence type="ECO:0000256" key="1">
    <source>
        <dbReference type="ARBA" id="ARBA00010515"/>
    </source>
</evidence>
<accession>A0A2T5VEB8</accession>
<comment type="similarity">
    <text evidence="1">Belongs to the 'GDXG' lipolytic enzyme family.</text>
</comment>
<keyword evidence="2" id="KW-0378">Hydrolase</keyword>
<dbReference type="GO" id="GO:0004806">
    <property type="term" value="F:triacylglycerol lipase activity"/>
    <property type="evidence" value="ECO:0007669"/>
    <property type="project" value="TreeGrafter"/>
</dbReference>
<name>A0A2T5VEB8_9HYPH</name>
<organism evidence="4 5">
    <name type="scientific">Breoghania corrubedonensis</name>
    <dbReference type="NCBI Taxonomy" id="665038"/>
    <lineage>
        <taxon>Bacteria</taxon>
        <taxon>Pseudomonadati</taxon>
        <taxon>Pseudomonadota</taxon>
        <taxon>Alphaproteobacteria</taxon>
        <taxon>Hyphomicrobiales</taxon>
        <taxon>Stappiaceae</taxon>
        <taxon>Breoghania</taxon>
    </lineage>
</organism>
<reference evidence="4 5" key="1">
    <citation type="submission" date="2018-04" db="EMBL/GenBank/DDBJ databases">
        <title>Genomic Encyclopedia of Archaeal and Bacterial Type Strains, Phase II (KMG-II): from individual species to whole genera.</title>
        <authorList>
            <person name="Goeker M."/>
        </authorList>
    </citation>
    <scope>NUCLEOTIDE SEQUENCE [LARGE SCALE GENOMIC DNA]</scope>
    <source>
        <strain evidence="4 5">DSM 23382</strain>
    </source>
</reference>
<dbReference type="RefSeq" id="WP_107987715.1">
    <property type="nucleotide sequence ID" value="NZ_QAYG01000001.1"/>
</dbReference>
<dbReference type="PANTHER" id="PTHR48081:SF30">
    <property type="entry name" value="ACETYL-HYDROLASE LIPR-RELATED"/>
    <property type="match status" value="1"/>
</dbReference>
<dbReference type="EMBL" id="QAYG01000001">
    <property type="protein sequence ID" value="PTW62100.1"/>
    <property type="molecule type" value="Genomic_DNA"/>
</dbReference>
<protein>
    <submittedName>
        <fullName evidence="4">Acetyl esterase/lipase</fullName>
    </submittedName>
</protein>
<dbReference type="InterPro" id="IPR050300">
    <property type="entry name" value="GDXG_lipolytic_enzyme"/>
</dbReference>